<keyword evidence="8" id="KW-1185">Reference proteome</keyword>
<dbReference type="SUPFAM" id="SSF53850">
    <property type="entry name" value="Periplasmic binding protein-like II"/>
    <property type="match status" value="1"/>
</dbReference>
<accession>A0A060ZZA8</accession>
<dbReference type="InterPro" id="IPR036388">
    <property type="entry name" value="WH-like_DNA-bd_sf"/>
</dbReference>
<dbReference type="PRINTS" id="PR00039">
    <property type="entry name" value="HTHLYSR"/>
</dbReference>
<comment type="similarity">
    <text evidence="1">Belongs to the LysR transcriptional regulatory family.</text>
</comment>
<reference evidence="7 8" key="2">
    <citation type="submission" date="2021-03" db="EMBL/GenBank/DDBJ databases">
        <title>Genomic Encyclopedia of Type Strains, Phase IV (KMG-IV): sequencing the most valuable type-strain genomes for metagenomic binning, comparative biology and taxonomic classification.</title>
        <authorList>
            <person name="Goeker M."/>
        </authorList>
    </citation>
    <scope>NUCLEOTIDE SEQUENCE [LARGE SCALE GENOMIC DNA]</scope>
    <source>
        <strain evidence="7 8">DSM 41954</strain>
    </source>
</reference>
<proteinExistence type="inferred from homology"/>
<feature type="domain" description="HTH lysR-type" evidence="5">
    <location>
        <begin position="2"/>
        <end position="59"/>
    </location>
</feature>
<dbReference type="AlphaFoldDB" id="A0A060ZZA8"/>
<dbReference type="HOGENOM" id="CLU_039613_5_0_11"/>
<evidence type="ECO:0000313" key="8">
    <source>
        <dbReference type="Proteomes" id="UP000756710"/>
    </source>
</evidence>
<dbReference type="Proteomes" id="UP000756710">
    <property type="component" value="Unassembled WGS sequence"/>
</dbReference>
<evidence type="ECO:0000313" key="6">
    <source>
        <dbReference type="EMBL" id="CDR13677.1"/>
    </source>
</evidence>
<dbReference type="Pfam" id="PF03466">
    <property type="entry name" value="LysR_substrate"/>
    <property type="match status" value="1"/>
</dbReference>
<sequence>MPNLDLLLTFLEIYRTGSLSAAAQRLGVTQPAVTGQLARLEQQIGEPLFVRSPKGVSPTQRAAALASRVGLHVDELRGALDSADAPPALRGTVRVGGAAEVMSLRVLPALSPLTRRGLCVHATLGLADDLLSLLVSGRLDLVVSAVRPARAALLAVPLIDEVFVLVAPPAVAHTVDPERLKTDPVEALAHIPMVGYAEELPIVRRYWRTEFGRRPPNPVAMIVSDLRAVLAAVAAGAGISVLPRYIADPALAAGEVVQLHRPEVAPLNTLYLATRRGAPANPALTVLRDHLQRVAGEWNDL</sequence>
<dbReference type="EMBL" id="LK022848">
    <property type="protein sequence ID" value="CDR13677.1"/>
    <property type="molecule type" value="Genomic_DNA"/>
</dbReference>
<dbReference type="EMBL" id="JAGGLR010000002">
    <property type="protein sequence ID" value="MBP2060193.1"/>
    <property type="molecule type" value="Genomic_DNA"/>
</dbReference>
<dbReference type="PANTHER" id="PTHR30126">
    <property type="entry name" value="HTH-TYPE TRANSCRIPTIONAL REGULATOR"/>
    <property type="match status" value="1"/>
</dbReference>
<evidence type="ECO:0000256" key="3">
    <source>
        <dbReference type="ARBA" id="ARBA00023125"/>
    </source>
</evidence>
<dbReference type="InterPro" id="IPR000847">
    <property type="entry name" value="LysR_HTH_N"/>
</dbReference>
<dbReference type="GO" id="GO:0000976">
    <property type="term" value="F:transcription cis-regulatory region binding"/>
    <property type="evidence" value="ECO:0007669"/>
    <property type="project" value="TreeGrafter"/>
</dbReference>
<evidence type="ECO:0000256" key="1">
    <source>
        <dbReference type="ARBA" id="ARBA00009437"/>
    </source>
</evidence>
<dbReference type="InterPro" id="IPR005119">
    <property type="entry name" value="LysR_subst-bd"/>
</dbReference>
<reference evidence="6" key="1">
    <citation type="submission" date="2014-05" db="EMBL/GenBank/DDBJ databases">
        <authorList>
            <person name="Horn Fabian"/>
        </authorList>
    </citation>
    <scope>NUCLEOTIDE SEQUENCE</scope>
</reference>
<dbReference type="SUPFAM" id="SSF46785">
    <property type="entry name" value="Winged helix' DNA-binding domain"/>
    <property type="match status" value="1"/>
</dbReference>
<dbReference type="Gene3D" id="1.10.10.10">
    <property type="entry name" value="Winged helix-like DNA-binding domain superfamily/Winged helix DNA-binding domain"/>
    <property type="match status" value="1"/>
</dbReference>
<dbReference type="GO" id="GO:0003700">
    <property type="term" value="F:DNA-binding transcription factor activity"/>
    <property type="evidence" value="ECO:0007669"/>
    <property type="project" value="InterPro"/>
</dbReference>
<evidence type="ECO:0000256" key="4">
    <source>
        <dbReference type="ARBA" id="ARBA00023163"/>
    </source>
</evidence>
<name>A0A060ZZA8_9ACTN</name>
<dbReference type="CDD" id="cd05466">
    <property type="entry name" value="PBP2_LTTR_substrate"/>
    <property type="match status" value="1"/>
</dbReference>
<dbReference type="PANTHER" id="PTHR30126:SF39">
    <property type="entry name" value="HTH-TYPE TRANSCRIPTIONAL REGULATOR CYSL"/>
    <property type="match status" value="1"/>
</dbReference>
<keyword evidence="3 7" id="KW-0238">DNA-binding</keyword>
<dbReference type="Gene3D" id="3.40.190.10">
    <property type="entry name" value="Periplasmic binding protein-like II"/>
    <property type="match status" value="2"/>
</dbReference>
<keyword evidence="4" id="KW-0804">Transcription</keyword>
<protein>
    <submittedName>
        <fullName evidence="7">DNA-binding transcriptional LysR family regulator</fullName>
    </submittedName>
    <submittedName>
        <fullName evidence="6">Transcriptional regulator, LysR family protein</fullName>
    </submittedName>
</protein>
<dbReference type="PROSITE" id="PS50931">
    <property type="entry name" value="HTH_LYSR"/>
    <property type="match status" value="1"/>
</dbReference>
<dbReference type="InterPro" id="IPR036390">
    <property type="entry name" value="WH_DNA-bd_sf"/>
</dbReference>
<evidence type="ECO:0000256" key="2">
    <source>
        <dbReference type="ARBA" id="ARBA00023015"/>
    </source>
</evidence>
<keyword evidence="2" id="KW-0805">Transcription regulation</keyword>
<dbReference type="Pfam" id="PF00126">
    <property type="entry name" value="HTH_1"/>
    <property type="match status" value="1"/>
</dbReference>
<organism evidence="6">
    <name type="scientific">Streptomyces iranensis</name>
    <dbReference type="NCBI Taxonomy" id="576784"/>
    <lineage>
        <taxon>Bacteria</taxon>
        <taxon>Bacillati</taxon>
        <taxon>Actinomycetota</taxon>
        <taxon>Actinomycetes</taxon>
        <taxon>Kitasatosporales</taxon>
        <taxon>Streptomycetaceae</taxon>
        <taxon>Streptomyces</taxon>
        <taxon>Streptomyces violaceusniger group</taxon>
    </lineage>
</organism>
<evidence type="ECO:0000259" key="5">
    <source>
        <dbReference type="PROSITE" id="PS50931"/>
    </source>
</evidence>
<evidence type="ECO:0000313" key="7">
    <source>
        <dbReference type="EMBL" id="MBP2060193.1"/>
    </source>
</evidence>
<gene>
    <name evidence="7" type="ORF">J2Z30_001191</name>
    <name evidence="6" type="ORF">SIRAN8098</name>
</gene>
<dbReference type="RefSeq" id="WP_044578366.1">
    <property type="nucleotide sequence ID" value="NZ_BAABDR010000055.1"/>
</dbReference>